<keyword evidence="2" id="KW-0472">Membrane</keyword>
<dbReference type="Proteomes" id="UP000053328">
    <property type="component" value="Unassembled WGS sequence"/>
</dbReference>
<organism evidence="3 4">
    <name type="scientific">Exophiala spinifera</name>
    <dbReference type="NCBI Taxonomy" id="91928"/>
    <lineage>
        <taxon>Eukaryota</taxon>
        <taxon>Fungi</taxon>
        <taxon>Dikarya</taxon>
        <taxon>Ascomycota</taxon>
        <taxon>Pezizomycotina</taxon>
        <taxon>Eurotiomycetes</taxon>
        <taxon>Chaetothyriomycetidae</taxon>
        <taxon>Chaetothyriales</taxon>
        <taxon>Herpotrichiellaceae</taxon>
        <taxon>Exophiala</taxon>
    </lineage>
</organism>
<sequence>MTVPSYDDDDDDGSEVGDGVRLGLELGLGLELVFKLILILGISCGGGGGVVTFNAAVEDIGIVILLLRLVVSVTAIMDVVSIGKVDGGPAIVVPGATNAEAVTVRVCIMTDCTVAFNDTVTVTVAVTAFVHSAVCVVWVVVFAVAVIGKTENSSDRDDKTCGSVIFGSAPRSLTLLADDWFRALEGNSTTTVVFMYAVCVRVAVIQTELVSDGKETTPEEPLEEGGTRSEGKESCMVVATVAFTISDEDVGRRGLSVVEFEIGNSCVLPVDTGFGAENVACEVKEATRVDHVLVASNDIITVS</sequence>
<dbReference type="GeneID" id="27335581"/>
<feature type="transmembrane region" description="Helical" evidence="2">
    <location>
        <begin position="32"/>
        <end position="53"/>
    </location>
</feature>
<dbReference type="AlphaFoldDB" id="A0A0D2B3Q4"/>
<evidence type="ECO:0000256" key="1">
    <source>
        <dbReference type="SAM" id="MobiDB-lite"/>
    </source>
</evidence>
<protein>
    <submittedName>
        <fullName evidence="3">Uncharacterized protein</fullName>
    </submittedName>
</protein>
<dbReference type="OrthoDB" id="10642405at2759"/>
<feature type="transmembrane region" description="Helical" evidence="2">
    <location>
        <begin position="60"/>
        <end position="82"/>
    </location>
</feature>
<dbReference type="RefSeq" id="XP_016233526.1">
    <property type="nucleotide sequence ID" value="XM_016382823.1"/>
</dbReference>
<reference evidence="3 4" key="1">
    <citation type="submission" date="2015-01" db="EMBL/GenBank/DDBJ databases">
        <title>The Genome Sequence of Exophiala spinifera CBS89968.</title>
        <authorList>
            <consortium name="The Broad Institute Genomics Platform"/>
            <person name="Cuomo C."/>
            <person name="de Hoog S."/>
            <person name="Gorbushina A."/>
            <person name="Stielow B."/>
            <person name="Teixiera M."/>
            <person name="Abouelleil A."/>
            <person name="Chapman S.B."/>
            <person name="Priest M."/>
            <person name="Young S.K."/>
            <person name="Wortman J."/>
            <person name="Nusbaum C."/>
            <person name="Birren B."/>
        </authorList>
    </citation>
    <scope>NUCLEOTIDE SEQUENCE [LARGE SCALE GENOMIC DNA]</scope>
    <source>
        <strain evidence="3 4">CBS 89968</strain>
    </source>
</reference>
<proteinExistence type="predicted"/>
<evidence type="ECO:0000313" key="3">
    <source>
        <dbReference type="EMBL" id="KIW13310.1"/>
    </source>
</evidence>
<gene>
    <name evidence="3" type="ORF">PV08_08498</name>
</gene>
<accession>A0A0D2B3Q4</accession>
<keyword evidence="4" id="KW-1185">Reference proteome</keyword>
<feature type="region of interest" description="Disordered" evidence="1">
    <location>
        <begin position="212"/>
        <end position="231"/>
    </location>
</feature>
<evidence type="ECO:0000256" key="2">
    <source>
        <dbReference type="SAM" id="Phobius"/>
    </source>
</evidence>
<keyword evidence="2" id="KW-1133">Transmembrane helix</keyword>
<dbReference type="EMBL" id="KN847497">
    <property type="protein sequence ID" value="KIW13310.1"/>
    <property type="molecule type" value="Genomic_DNA"/>
</dbReference>
<dbReference type="HOGENOM" id="CLU_918391_0_0_1"/>
<keyword evidence="2" id="KW-0812">Transmembrane</keyword>
<feature type="transmembrane region" description="Helical" evidence="2">
    <location>
        <begin position="124"/>
        <end position="147"/>
    </location>
</feature>
<name>A0A0D2B3Q4_9EURO</name>
<evidence type="ECO:0000313" key="4">
    <source>
        <dbReference type="Proteomes" id="UP000053328"/>
    </source>
</evidence>
<dbReference type="VEuPathDB" id="FungiDB:PV08_08498"/>